<organism evidence="11 12">
    <name type="scientific">Stegastes partitus</name>
    <name type="common">bicolor damselfish</name>
    <dbReference type="NCBI Taxonomy" id="144197"/>
    <lineage>
        <taxon>Eukaryota</taxon>
        <taxon>Metazoa</taxon>
        <taxon>Chordata</taxon>
        <taxon>Craniata</taxon>
        <taxon>Vertebrata</taxon>
        <taxon>Euteleostomi</taxon>
        <taxon>Actinopterygii</taxon>
        <taxon>Neopterygii</taxon>
        <taxon>Teleostei</taxon>
        <taxon>Neoteleostei</taxon>
        <taxon>Acanthomorphata</taxon>
        <taxon>Ovalentaria</taxon>
        <taxon>Pomacentridae</taxon>
        <taxon>Stegastes</taxon>
    </lineage>
</organism>
<keyword evidence="6" id="KW-0779">Telomere</keyword>
<evidence type="ECO:0000256" key="4">
    <source>
        <dbReference type="ARBA" id="ARBA00015253"/>
    </source>
</evidence>
<evidence type="ECO:0000256" key="7">
    <source>
        <dbReference type="ARBA" id="ARBA00023125"/>
    </source>
</evidence>
<dbReference type="Gene3D" id="2.40.50.140">
    <property type="entry name" value="Nucleic acid-binding proteins"/>
    <property type="match status" value="2"/>
</dbReference>
<dbReference type="PANTHER" id="PTHR14513:SF0">
    <property type="entry name" value="PROTECTION OF TELOMERES PROTEIN 1"/>
    <property type="match status" value="1"/>
</dbReference>
<proteinExistence type="inferred from homology"/>
<reference evidence="12" key="1">
    <citation type="submission" date="2025-08" db="UniProtKB">
        <authorList>
            <consortium name="RefSeq"/>
        </authorList>
    </citation>
    <scope>IDENTIFICATION</scope>
</reference>
<evidence type="ECO:0000313" key="12">
    <source>
        <dbReference type="RefSeq" id="XP_008290456.1"/>
    </source>
</evidence>
<dbReference type="Pfam" id="PF16686">
    <property type="entry name" value="POT1PC"/>
    <property type="match status" value="1"/>
</dbReference>
<dbReference type="GO" id="GO:0000783">
    <property type="term" value="C:nuclear telomere cap complex"/>
    <property type="evidence" value="ECO:0007669"/>
    <property type="project" value="TreeGrafter"/>
</dbReference>
<feature type="domain" description="Telomeric single stranded DNA binding POT1/Cdc13" evidence="10">
    <location>
        <begin position="169"/>
        <end position="299"/>
    </location>
</feature>
<gene>
    <name evidence="12" type="primary">LOC103364935</name>
</gene>
<evidence type="ECO:0000256" key="2">
    <source>
        <dbReference type="ARBA" id="ARBA00004574"/>
    </source>
</evidence>
<evidence type="ECO:0000256" key="3">
    <source>
        <dbReference type="ARBA" id="ARBA00008442"/>
    </source>
</evidence>
<sequence length="394" mass="43407">MPFHVLLEGTGPQVPAHLTRISISLISTSTNLTNKIVKGRVVQKGPLVSLAPDNFILKTVIQEEDSVPKASSQNLSINVVLFGELAKNFSEAVNLEDVVVASGFTVDKSPTVRKDNLHPFNLLLSGGDACIYVSRPQPPPDSRSPLANKRSSTLSTEVSRTTKAPKYTYVQLGDLSAESVVNVYGVVVFFKPPFKSRGPDFCSILKITDQSNQNITCNIFREKLEDHPKIFQIGDIVRMHRVKAQVFKDTISLVNAFGFSVVTFDGTVGGAVEPRTSSSYFHFDQEDRQRVEELRSWASSQALLPPVSASIPLSAVQPRSYFDLTCQVLAKAPIDSTCILLRVWDGTRCPHPLLKVVVEPNVTEGPSSFSREKENLIANILVYDNHVDCARQLK</sequence>
<dbReference type="InterPro" id="IPR012340">
    <property type="entry name" value="NA-bd_OB-fold"/>
</dbReference>
<evidence type="ECO:0000256" key="1">
    <source>
        <dbReference type="ARBA" id="ARBA00004123"/>
    </source>
</evidence>
<feature type="non-terminal residue" evidence="12">
    <location>
        <position position="394"/>
    </location>
</feature>
<evidence type="ECO:0000313" key="11">
    <source>
        <dbReference type="Proteomes" id="UP000694891"/>
    </source>
</evidence>
<dbReference type="AlphaFoldDB" id="A0A9Y4N1P2"/>
<dbReference type="GO" id="GO:0010521">
    <property type="term" value="F:telomerase inhibitor activity"/>
    <property type="evidence" value="ECO:0007669"/>
    <property type="project" value="TreeGrafter"/>
</dbReference>
<accession>A0A9Y4N1P2</accession>
<dbReference type="SUPFAM" id="SSF50249">
    <property type="entry name" value="Nucleic acid-binding proteins"/>
    <property type="match status" value="2"/>
</dbReference>
<evidence type="ECO:0000256" key="6">
    <source>
        <dbReference type="ARBA" id="ARBA00022895"/>
    </source>
</evidence>
<name>A0A9Y4N1P2_9TELE</name>
<dbReference type="CDD" id="cd04497">
    <property type="entry name" value="hPOT1_OB1_like"/>
    <property type="match status" value="1"/>
</dbReference>
<dbReference type="Proteomes" id="UP000694891">
    <property type="component" value="Unplaced"/>
</dbReference>
<dbReference type="InterPro" id="IPR011564">
    <property type="entry name" value="Telomer_end-bd_POT1/Cdc13"/>
</dbReference>
<keyword evidence="8" id="KW-0539">Nucleus</keyword>
<evidence type="ECO:0000259" key="10">
    <source>
        <dbReference type="SMART" id="SM00976"/>
    </source>
</evidence>
<dbReference type="GO" id="GO:0098505">
    <property type="term" value="F:G-rich strand telomeric DNA binding"/>
    <property type="evidence" value="ECO:0007669"/>
    <property type="project" value="TreeGrafter"/>
</dbReference>
<dbReference type="GO" id="GO:0032210">
    <property type="term" value="P:regulation of telomere maintenance via telomerase"/>
    <property type="evidence" value="ECO:0007669"/>
    <property type="project" value="TreeGrafter"/>
</dbReference>
<dbReference type="Pfam" id="PF02765">
    <property type="entry name" value="POT1"/>
    <property type="match status" value="1"/>
</dbReference>
<evidence type="ECO:0000256" key="9">
    <source>
        <dbReference type="SAM" id="MobiDB-lite"/>
    </source>
</evidence>
<dbReference type="PANTHER" id="PTHR14513">
    <property type="entry name" value="PROTECTION OF TELOMERES 1"/>
    <property type="match status" value="1"/>
</dbReference>
<dbReference type="InterPro" id="IPR028389">
    <property type="entry name" value="POT1"/>
</dbReference>
<keyword evidence="11" id="KW-1185">Reference proteome</keyword>
<dbReference type="GeneID" id="103364935"/>
<dbReference type="InterPro" id="IPR032042">
    <property type="entry name" value="POT1PC"/>
</dbReference>
<dbReference type="GO" id="GO:0016233">
    <property type="term" value="P:telomere capping"/>
    <property type="evidence" value="ECO:0007669"/>
    <property type="project" value="TreeGrafter"/>
</dbReference>
<dbReference type="RefSeq" id="XP_008290456.1">
    <property type="nucleotide sequence ID" value="XM_008292234.1"/>
</dbReference>
<comment type="subcellular location">
    <subcellularLocation>
        <location evidence="2">Chromosome</location>
        <location evidence="2">Telomere</location>
    </subcellularLocation>
    <subcellularLocation>
        <location evidence="1">Nucleus</location>
    </subcellularLocation>
</comment>
<keyword evidence="5" id="KW-0158">Chromosome</keyword>
<protein>
    <recommendedName>
        <fullName evidence="4">Protection of telomeres protein 1</fullName>
    </recommendedName>
</protein>
<keyword evidence="7" id="KW-0238">DNA-binding</keyword>
<evidence type="ECO:0000256" key="5">
    <source>
        <dbReference type="ARBA" id="ARBA00022454"/>
    </source>
</evidence>
<feature type="region of interest" description="Disordered" evidence="9">
    <location>
        <begin position="135"/>
        <end position="157"/>
    </location>
</feature>
<comment type="similarity">
    <text evidence="3">Belongs to the telombin family.</text>
</comment>
<evidence type="ECO:0000256" key="8">
    <source>
        <dbReference type="ARBA" id="ARBA00023242"/>
    </source>
</evidence>
<dbReference type="FunFam" id="2.40.50.140:FF:000119">
    <property type="entry name" value="Protection of telomeres 1 homolog"/>
    <property type="match status" value="1"/>
</dbReference>
<dbReference type="SMART" id="SM00976">
    <property type="entry name" value="Telo_bind"/>
    <property type="match status" value="1"/>
</dbReference>